<dbReference type="EMBL" id="JACASF010000002">
    <property type="protein sequence ID" value="KAF6493179.1"/>
    <property type="molecule type" value="Genomic_DNA"/>
</dbReference>
<dbReference type="InterPro" id="IPR000608">
    <property type="entry name" value="UBC"/>
</dbReference>
<gene>
    <name evidence="2" type="ORF">HJG59_019102</name>
</gene>
<dbReference type="AlphaFoldDB" id="A0A7J8J9X1"/>
<feature type="domain" description="UBC core" evidence="1">
    <location>
        <begin position="1"/>
        <end position="115"/>
    </location>
</feature>
<reference evidence="2 3" key="1">
    <citation type="journal article" date="2020" name="Nature">
        <title>Six reference-quality genomes reveal evolution of bat adaptations.</title>
        <authorList>
            <person name="Jebb D."/>
            <person name="Huang Z."/>
            <person name="Pippel M."/>
            <person name="Hughes G.M."/>
            <person name="Lavrichenko K."/>
            <person name="Devanna P."/>
            <person name="Winkler S."/>
            <person name="Jermiin L.S."/>
            <person name="Skirmuntt E.C."/>
            <person name="Katzourakis A."/>
            <person name="Burkitt-Gray L."/>
            <person name="Ray D.A."/>
            <person name="Sullivan K.A.M."/>
            <person name="Roscito J.G."/>
            <person name="Kirilenko B.M."/>
            <person name="Davalos L.M."/>
            <person name="Corthals A.P."/>
            <person name="Power M.L."/>
            <person name="Jones G."/>
            <person name="Ransome R.D."/>
            <person name="Dechmann D.K.N."/>
            <person name="Locatelli A.G."/>
            <person name="Puechmaille S.J."/>
            <person name="Fedrigo O."/>
            <person name="Jarvis E.D."/>
            <person name="Hiller M."/>
            <person name="Vernes S.C."/>
            <person name="Myers E.W."/>
            <person name="Teeling E.C."/>
        </authorList>
    </citation>
    <scope>NUCLEOTIDE SEQUENCE [LARGE SCALE GENOMIC DNA]</scope>
    <source>
        <strain evidence="2">MMolMol1</strain>
        <tissue evidence="2">Muscle</tissue>
    </source>
</reference>
<name>A0A7J8J9X1_MOLMO</name>
<proteinExistence type="predicted"/>
<evidence type="ECO:0000313" key="3">
    <source>
        <dbReference type="Proteomes" id="UP000550707"/>
    </source>
</evidence>
<dbReference type="PANTHER" id="PTHR24068">
    <property type="entry name" value="UBIQUITIN-CONJUGATING ENZYME E2"/>
    <property type="match status" value="1"/>
</dbReference>
<comment type="caution">
    <text evidence="2">The sequence shown here is derived from an EMBL/GenBank/DDBJ whole genome shotgun (WGS) entry which is preliminary data.</text>
</comment>
<accession>A0A7J8J9X1</accession>
<dbReference type="Gene3D" id="3.10.110.10">
    <property type="entry name" value="Ubiquitin Conjugating Enzyme"/>
    <property type="match status" value="1"/>
</dbReference>
<evidence type="ECO:0000313" key="2">
    <source>
        <dbReference type="EMBL" id="KAF6493179.1"/>
    </source>
</evidence>
<dbReference type="InParanoid" id="A0A7J8J9X1"/>
<protein>
    <submittedName>
        <fullName evidence="2">Ubiquitin conjugating enzyme E2 L5</fullName>
    </submittedName>
</protein>
<sequence length="115" mass="13037">MKELEEIHKRRVKKFHNPGGEANLLTWQGCIVHDNPPYDKRAFRIKINFPARVPIQTTKDHTENKDLYPNNNEKGKVCLPVISAENWKPGMKTDQVIQSLIALVNDPPTPAPTSG</sequence>
<dbReference type="Pfam" id="PF00179">
    <property type="entry name" value="UQ_con"/>
    <property type="match status" value="1"/>
</dbReference>
<keyword evidence="3" id="KW-1185">Reference proteome</keyword>
<dbReference type="SUPFAM" id="SSF54495">
    <property type="entry name" value="UBC-like"/>
    <property type="match status" value="1"/>
</dbReference>
<dbReference type="InterPro" id="IPR016135">
    <property type="entry name" value="UBQ-conjugating_enzyme/RWD"/>
</dbReference>
<evidence type="ECO:0000259" key="1">
    <source>
        <dbReference type="PROSITE" id="PS50127"/>
    </source>
</evidence>
<organism evidence="2 3">
    <name type="scientific">Molossus molossus</name>
    <name type="common">Pallas' mastiff bat</name>
    <name type="synonym">Vespertilio molossus</name>
    <dbReference type="NCBI Taxonomy" id="27622"/>
    <lineage>
        <taxon>Eukaryota</taxon>
        <taxon>Metazoa</taxon>
        <taxon>Chordata</taxon>
        <taxon>Craniata</taxon>
        <taxon>Vertebrata</taxon>
        <taxon>Euteleostomi</taxon>
        <taxon>Mammalia</taxon>
        <taxon>Eutheria</taxon>
        <taxon>Laurasiatheria</taxon>
        <taxon>Chiroptera</taxon>
        <taxon>Yangochiroptera</taxon>
        <taxon>Molossidae</taxon>
        <taxon>Molossus</taxon>
    </lineage>
</organism>
<dbReference type="PROSITE" id="PS50127">
    <property type="entry name" value="UBC_2"/>
    <property type="match status" value="1"/>
</dbReference>
<dbReference type="Proteomes" id="UP000550707">
    <property type="component" value="Unassembled WGS sequence"/>
</dbReference>